<reference evidence="3 4" key="1">
    <citation type="submission" date="2023-07" db="EMBL/GenBank/DDBJ databases">
        <title>Sequencing the genomes of 1000 actinobacteria strains.</title>
        <authorList>
            <person name="Klenk H.-P."/>
        </authorList>
    </citation>
    <scope>NUCLEOTIDE SEQUENCE [LARGE SCALE GENOMIC DNA]</scope>
    <source>
        <strain evidence="3 4">DSM 46740</strain>
    </source>
</reference>
<dbReference type="InterPro" id="IPR023631">
    <property type="entry name" value="Amidase_dom"/>
</dbReference>
<keyword evidence="3" id="KW-0378">Hydrolase</keyword>
<dbReference type="GO" id="GO:0004040">
    <property type="term" value="F:amidase activity"/>
    <property type="evidence" value="ECO:0007669"/>
    <property type="project" value="UniProtKB-EC"/>
</dbReference>
<dbReference type="InterPro" id="IPR036928">
    <property type="entry name" value="AS_sf"/>
</dbReference>
<comment type="similarity">
    <text evidence="1">Belongs to the amidase family.</text>
</comment>
<dbReference type="Proteomes" id="UP001225356">
    <property type="component" value="Unassembled WGS sequence"/>
</dbReference>
<dbReference type="PANTHER" id="PTHR11895">
    <property type="entry name" value="TRANSAMIDASE"/>
    <property type="match status" value="1"/>
</dbReference>
<evidence type="ECO:0000259" key="2">
    <source>
        <dbReference type="Pfam" id="PF01425"/>
    </source>
</evidence>
<name>A0ABT9QJS6_9ACTN</name>
<evidence type="ECO:0000313" key="4">
    <source>
        <dbReference type="Proteomes" id="UP001225356"/>
    </source>
</evidence>
<dbReference type="RefSeq" id="WP_307563927.1">
    <property type="nucleotide sequence ID" value="NZ_JAUSQU010000001.1"/>
</dbReference>
<protein>
    <submittedName>
        <fullName evidence="3">Amidase</fullName>
        <ecNumber evidence="3">3.5.1.4</ecNumber>
    </submittedName>
</protein>
<dbReference type="SUPFAM" id="SSF75304">
    <property type="entry name" value="Amidase signature (AS) enzymes"/>
    <property type="match status" value="1"/>
</dbReference>
<dbReference type="PANTHER" id="PTHR11895:SF7">
    <property type="entry name" value="GLUTAMYL-TRNA(GLN) AMIDOTRANSFERASE SUBUNIT A, MITOCHONDRIAL"/>
    <property type="match status" value="1"/>
</dbReference>
<evidence type="ECO:0000256" key="1">
    <source>
        <dbReference type="ARBA" id="ARBA00009199"/>
    </source>
</evidence>
<comment type="caution">
    <text evidence="3">The sequence shown here is derived from an EMBL/GenBank/DDBJ whole genome shotgun (WGS) entry which is preliminary data.</text>
</comment>
<dbReference type="EMBL" id="JAUSQU010000001">
    <property type="protein sequence ID" value="MDP9847007.1"/>
    <property type="molecule type" value="Genomic_DNA"/>
</dbReference>
<accession>A0ABT9QJS6</accession>
<dbReference type="NCBIfam" id="NF005687">
    <property type="entry name" value="PRK07487.1"/>
    <property type="match status" value="1"/>
</dbReference>
<proteinExistence type="inferred from homology"/>
<dbReference type="InterPro" id="IPR020556">
    <property type="entry name" value="Amidase_CS"/>
</dbReference>
<evidence type="ECO:0000313" key="3">
    <source>
        <dbReference type="EMBL" id="MDP9847007.1"/>
    </source>
</evidence>
<dbReference type="PROSITE" id="PS00571">
    <property type="entry name" value="AMIDASES"/>
    <property type="match status" value="1"/>
</dbReference>
<dbReference type="InterPro" id="IPR000120">
    <property type="entry name" value="Amidase"/>
</dbReference>
<keyword evidence="4" id="KW-1185">Reference proteome</keyword>
<feature type="domain" description="Amidase" evidence="2">
    <location>
        <begin position="34"/>
        <end position="461"/>
    </location>
</feature>
<organism evidence="3 4">
    <name type="scientific">Streptosporangium lutulentum</name>
    <dbReference type="NCBI Taxonomy" id="1461250"/>
    <lineage>
        <taxon>Bacteria</taxon>
        <taxon>Bacillati</taxon>
        <taxon>Actinomycetota</taxon>
        <taxon>Actinomycetes</taxon>
        <taxon>Streptosporangiales</taxon>
        <taxon>Streptosporangiaceae</taxon>
        <taxon>Streptosporangium</taxon>
    </lineage>
</organism>
<gene>
    <name evidence="3" type="ORF">J2853_006218</name>
</gene>
<dbReference type="Pfam" id="PF01425">
    <property type="entry name" value="Amidase"/>
    <property type="match status" value="1"/>
</dbReference>
<sequence length="480" mass="51521">MRPDPHLPTSDEFWRWSATHLARAIRAKEVSAREVLDNCVKRIGEVNPRINALVDLSFDEAVEAAQVADDMVAAGMALGPLHGVPTSLKINSDQEGFATSNGVVAFADAIATDDSPQARLLRSAGGIFVGRSNAPTLSYRWFTENDLFGRTSNPWDSTRTPGGSSGGAAAAVASGMVPIAQGNDIGGSLRYPAYACGVVGLRPTVGRVPGRMVPPDVDDSLSMQLMAVQGPLARTVEDVRLALDAMSSFDPRDPLSLHTVPSPSPARQPRRVGVLRRNGVSTNIQAVDDAVDSAAGWLAAAGYEVEEIELPLLEEAYRLWYLLCMQDFRPMLPLVGQVGDIGLQRIVAHCYAVAEQWWGAEPTLDECLAAWARRGTLISQLQQFLEDYPIILMPTSAEQAFEWDRDIVTPESMCELAAIQYSMMAIPVLGFPALSVPTGVADGLPVGVQLLARRFDESALLDAGALIEANAGVLTPVDPH</sequence>
<dbReference type="Gene3D" id="3.90.1300.10">
    <property type="entry name" value="Amidase signature (AS) domain"/>
    <property type="match status" value="1"/>
</dbReference>
<dbReference type="EC" id="3.5.1.4" evidence="3"/>